<evidence type="ECO:0000259" key="8">
    <source>
        <dbReference type="Pfam" id="PF02656"/>
    </source>
</evidence>
<dbReference type="Proteomes" id="UP000076761">
    <property type="component" value="Unassembled WGS sequence"/>
</dbReference>
<dbReference type="InParanoid" id="A0A165VP30"/>
<protein>
    <recommendedName>
        <fullName evidence="8">DUF202 domain-containing protein</fullName>
    </recommendedName>
</protein>
<feature type="domain" description="DUF202" evidence="8">
    <location>
        <begin position="99"/>
        <end position="169"/>
    </location>
</feature>
<feature type="transmembrane region" description="Helical" evidence="7">
    <location>
        <begin position="144"/>
        <end position="166"/>
    </location>
</feature>
<evidence type="ECO:0000313" key="10">
    <source>
        <dbReference type="Proteomes" id="UP000076761"/>
    </source>
</evidence>
<dbReference type="InterPro" id="IPR052053">
    <property type="entry name" value="IM_YidH-like"/>
</dbReference>
<evidence type="ECO:0000256" key="3">
    <source>
        <dbReference type="ARBA" id="ARBA00022692"/>
    </source>
</evidence>
<dbReference type="InterPro" id="IPR003807">
    <property type="entry name" value="DUF202"/>
</dbReference>
<keyword evidence="5 7" id="KW-0472">Membrane</keyword>
<dbReference type="Pfam" id="PF02656">
    <property type="entry name" value="DUF202"/>
    <property type="match status" value="1"/>
</dbReference>
<keyword evidence="2" id="KW-1003">Cell membrane</keyword>
<keyword evidence="3 7" id="KW-0812">Transmembrane</keyword>
<evidence type="ECO:0000256" key="1">
    <source>
        <dbReference type="ARBA" id="ARBA00004651"/>
    </source>
</evidence>
<feature type="compositionally biased region" description="Polar residues" evidence="6">
    <location>
        <begin position="1"/>
        <end position="35"/>
    </location>
</feature>
<evidence type="ECO:0000256" key="7">
    <source>
        <dbReference type="SAM" id="Phobius"/>
    </source>
</evidence>
<feature type="transmembrane region" description="Helical" evidence="7">
    <location>
        <begin position="110"/>
        <end position="132"/>
    </location>
</feature>
<evidence type="ECO:0000313" key="9">
    <source>
        <dbReference type="EMBL" id="KZT29966.1"/>
    </source>
</evidence>
<evidence type="ECO:0000256" key="4">
    <source>
        <dbReference type="ARBA" id="ARBA00022989"/>
    </source>
</evidence>
<dbReference type="OrthoDB" id="199599at2759"/>
<name>A0A165VP30_9AGAM</name>
<evidence type="ECO:0000256" key="6">
    <source>
        <dbReference type="SAM" id="MobiDB-lite"/>
    </source>
</evidence>
<accession>A0A165VP30</accession>
<dbReference type="AlphaFoldDB" id="A0A165VP30"/>
<dbReference type="PANTHER" id="PTHR34187:SF2">
    <property type="entry name" value="DUF202 DOMAIN-CONTAINING PROTEIN"/>
    <property type="match status" value="1"/>
</dbReference>
<dbReference type="PANTHER" id="PTHR34187">
    <property type="entry name" value="FGR18P"/>
    <property type="match status" value="1"/>
</dbReference>
<evidence type="ECO:0000256" key="2">
    <source>
        <dbReference type="ARBA" id="ARBA00022475"/>
    </source>
</evidence>
<feature type="compositionally biased region" description="Low complexity" evidence="6">
    <location>
        <begin position="44"/>
        <end position="57"/>
    </location>
</feature>
<dbReference type="GO" id="GO:0005886">
    <property type="term" value="C:plasma membrane"/>
    <property type="evidence" value="ECO:0007669"/>
    <property type="project" value="UniProtKB-SubCell"/>
</dbReference>
<sequence>MSQGSTPSATRRVSESTGASTPAPTRNSEFESTTPYDDPFADTDSNSVNSSCSQDSSWARRLSRQTNLPSSESSAWWRKLKESKYNPSLVLVNSGSVARDHLANERTVLAYVRTSLALASMGVALVQFLSLAEHSSLVRDIARPVGAVGIVLGILTLILGVSRYFIVQSALTLGQFPVARASVFTVGLALGILVCTIFGILVAARR</sequence>
<evidence type="ECO:0000256" key="5">
    <source>
        <dbReference type="ARBA" id="ARBA00023136"/>
    </source>
</evidence>
<keyword evidence="4 7" id="KW-1133">Transmembrane helix</keyword>
<keyword evidence="10" id="KW-1185">Reference proteome</keyword>
<feature type="region of interest" description="Disordered" evidence="6">
    <location>
        <begin position="1"/>
        <end position="64"/>
    </location>
</feature>
<dbReference type="EMBL" id="KV425553">
    <property type="protein sequence ID" value="KZT29966.1"/>
    <property type="molecule type" value="Genomic_DNA"/>
</dbReference>
<proteinExistence type="predicted"/>
<organism evidence="9 10">
    <name type="scientific">Neolentinus lepideus HHB14362 ss-1</name>
    <dbReference type="NCBI Taxonomy" id="1314782"/>
    <lineage>
        <taxon>Eukaryota</taxon>
        <taxon>Fungi</taxon>
        <taxon>Dikarya</taxon>
        <taxon>Basidiomycota</taxon>
        <taxon>Agaricomycotina</taxon>
        <taxon>Agaricomycetes</taxon>
        <taxon>Gloeophyllales</taxon>
        <taxon>Gloeophyllaceae</taxon>
        <taxon>Neolentinus</taxon>
    </lineage>
</organism>
<comment type="subcellular location">
    <subcellularLocation>
        <location evidence="1">Cell membrane</location>
        <topology evidence="1">Multi-pass membrane protein</topology>
    </subcellularLocation>
</comment>
<gene>
    <name evidence="9" type="ORF">NEOLEDRAFT_1055476</name>
</gene>
<reference evidence="9 10" key="1">
    <citation type="journal article" date="2016" name="Mol. Biol. Evol.">
        <title>Comparative Genomics of Early-Diverging Mushroom-Forming Fungi Provides Insights into the Origins of Lignocellulose Decay Capabilities.</title>
        <authorList>
            <person name="Nagy L.G."/>
            <person name="Riley R."/>
            <person name="Tritt A."/>
            <person name="Adam C."/>
            <person name="Daum C."/>
            <person name="Floudas D."/>
            <person name="Sun H."/>
            <person name="Yadav J.S."/>
            <person name="Pangilinan J."/>
            <person name="Larsson K.H."/>
            <person name="Matsuura K."/>
            <person name="Barry K."/>
            <person name="Labutti K."/>
            <person name="Kuo R."/>
            <person name="Ohm R.A."/>
            <person name="Bhattacharya S.S."/>
            <person name="Shirouzu T."/>
            <person name="Yoshinaga Y."/>
            <person name="Martin F.M."/>
            <person name="Grigoriev I.V."/>
            <person name="Hibbett D.S."/>
        </authorList>
    </citation>
    <scope>NUCLEOTIDE SEQUENCE [LARGE SCALE GENOMIC DNA]</scope>
    <source>
        <strain evidence="9 10">HHB14362 ss-1</strain>
    </source>
</reference>
<feature type="transmembrane region" description="Helical" evidence="7">
    <location>
        <begin position="178"/>
        <end position="204"/>
    </location>
</feature>